<gene>
    <name evidence="2" type="ORF">SAMN05444583_1348</name>
</gene>
<dbReference type="SUPFAM" id="SSF53597">
    <property type="entry name" value="Dihydrofolate reductase-like"/>
    <property type="match status" value="1"/>
</dbReference>
<dbReference type="InterPro" id="IPR024072">
    <property type="entry name" value="DHFR-like_dom_sf"/>
</dbReference>
<feature type="region of interest" description="Disordered" evidence="1">
    <location>
        <begin position="1"/>
        <end position="26"/>
    </location>
</feature>
<evidence type="ECO:0000256" key="1">
    <source>
        <dbReference type="SAM" id="MobiDB-lite"/>
    </source>
</evidence>
<evidence type="ECO:0000313" key="3">
    <source>
        <dbReference type="Proteomes" id="UP000198677"/>
    </source>
</evidence>
<dbReference type="Proteomes" id="UP000198677">
    <property type="component" value="Unassembled WGS sequence"/>
</dbReference>
<evidence type="ECO:0000313" key="2">
    <source>
        <dbReference type="EMBL" id="SEM36202.1"/>
    </source>
</evidence>
<sequence length="64" mass="6884">MKLGHSREPDSVTVLTLPSCRDPSSSLPLPGRRTIVVSARDDYPADVWVARSLSEAVAMADTSD</sequence>
<keyword evidence="3" id="KW-1185">Reference proteome</keyword>
<dbReference type="AlphaFoldDB" id="A0A1H7XQI4"/>
<protein>
    <submittedName>
        <fullName evidence="2">Uncharacterized protein</fullName>
    </submittedName>
</protein>
<feature type="compositionally biased region" description="Basic and acidic residues" evidence="1">
    <location>
        <begin position="1"/>
        <end position="10"/>
    </location>
</feature>
<reference evidence="3" key="1">
    <citation type="submission" date="2016-10" db="EMBL/GenBank/DDBJ databases">
        <authorList>
            <person name="Varghese N."/>
            <person name="Submissions S."/>
        </authorList>
    </citation>
    <scope>NUCLEOTIDE SEQUENCE [LARGE SCALE GENOMIC DNA]</scope>
    <source>
        <strain evidence="3">DSM 44675</strain>
    </source>
</reference>
<organism evidence="2 3">
    <name type="scientific">Rhodococcus maanshanensis</name>
    <dbReference type="NCBI Taxonomy" id="183556"/>
    <lineage>
        <taxon>Bacteria</taxon>
        <taxon>Bacillati</taxon>
        <taxon>Actinomycetota</taxon>
        <taxon>Actinomycetes</taxon>
        <taxon>Mycobacteriales</taxon>
        <taxon>Nocardiaceae</taxon>
        <taxon>Rhodococcus</taxon>
    </lineage>
</organism>
<dbReference type="Gene3D" id="3.40.430.10">
    <property type="entry name" value="Dihydrofolate Reductase, subunit A"/>
    <property type="match status" value="1"/>
</dbReference>
<accession>A0A1H7XQI4</accession>
<name>A0A1H7XQI4_9NOCA</name>
<dbReference type="EMBL" id="FOAW01000034">
    <property type="protein sequence ID" value="SEM36202.1"/>
    <property type="molecule type" value="Genomic_DNA"/>
</dbReference>
<proteinExistence type="predicted"/>